<organism evidence="2 3">
    <name type="scientific">Letharia columbiana</name>
    <dbReference type="NCBI Taxonomy" id="112416"/>
    <lineage>
        <taxon>Eukaryota</taxon>
        <taxon>Fungi</taxon>
        <taxon>Dikarya</taxon>
        <taxon>Ascomycota</taxon>
        <taxon>Pezizomycotina</taxon>
        <taxon>Lecanoromycetes</taxon>
        <taxon>OSLEUM clade</taxon>
        <taxon>Lecanoromycetidae</taxon>
        <taxon>Lecanorales</taxon>
        <taxon>Lecanorineae</taxon>
        <taxon>Parmeliaceae</taxon>
        <taxon>Letharia</taxon>
    </lineage>
</organism>
<gene>
    <name evidence="2" type="ORF">HO173_008518</name>
</gene>
<protein>
    <submittedName>
        <fullName evidence="2">Uncharacterized protein</fullName>
    </submittedName>
</protein>
<name>A0A8H6L2N3_9LECA</name>
<evidence type="ECO:0000256" key="1">
    <source>
        <dbReference type="SAM" id="Phobius"/>
    </source>
</evidence>
<feature type="transmembrane region" description="Helical" evidence="1">
    <location>
        <begin position="194"/>
        <end position="213"/>
    </location>
</feature>
<proteinExistence type="predicted"/>
<dbReference type="RefSeq" id="XP_037162651.1">
    <property type="nucleotide sequence ID" value="XM_037310418.1"/>
</dbReference>
<keyword evidence="1" id="KW-0812">Transmembrane</keyword>
<feature type="transmembrane region" description="Helical" evidence="1">
    <location>
        <begin position="113"/>
        <end position="136"/>
    </location>
</feature>
<dbReference type="Proteomes" id="UP000578531">
    <property type="component" value="Unassembled WGS sequence"/>
</dbReference>
<keyword evidence="1" id="KW-0472">Membrane</keyword>
<dbReference type="OrthoDB" id="5342924at2759"/>
<reference evidence="2 3" key="1">
    <citation type="journal article" date="2020" name="Genomics">
        <title>Complete, high-quality genomes from long-read metagenomic sequencing of two wolf lichen thalli reveals enigmatic genome architecture.</title>
        <authorList>
            <person name="McKenzie S.K."/>
            <person name="Walston R.F."/>
            <person name="Allen J.L."/>
        </authorList>
    </citation>
    <scope>NUCLEOTIDE SEQUENCE [LARGE SCALE GENOMIC DNA]</scope>
    <source>
        <strain evidence="2">WasteWater2</strain>
    </source>
</reference>
<dbReference type="EMBL" id="JACCJC010000040">
    <property type="protein sequence ID" value="KAF6233229.1"/>
    <property type="molecule type" value="Genomic_DNA"/>
</dbReference>
<evidence type="ECO:0000313" key="2">
    <source>
        <dbReference type="EMBL" id="KAF6233229.1"/>
    </source>
</evidence>
<dbReference type="AlphaFoldDB" id="A0A8H6L2N3"/>
<evidence type="ECO:0000313" key="3">
    <source>
        <dbReference type="Proteomes" id="UP000578531"/>
    </source>
</evidence>
<comment type="caution">
    <text evidence="2">The sequence shown here is derived from an EMBL/GenBank/DDBJ whole genome shotgun (WGS) entry which is preliminary data.</text>
</comment>
<keyword evidence="1" id="KW-1133">Transmembrane helix</keyword>
<keyword evidence="3" id="KW-1185">Reference proteome</keyword>
<feature type="transmembrane region" description="Helical" evidence="1">
    <location>
        <begin position="266"/>
        <end position="283"/>
    </location>
</feature>
<dbReference type="GeneID" id="59290174"/>
<sequence length="911" mass="99242">MFDSARSSTKSVCYALSSTGTCKKHPDAILEAVSKWDICRLSDARILRIIRAFILLMLPVGENRRKWAEARVALTSPAAQLARETDCQAWHHDVIPTPTDVFQLFLSPISQEVALQVMMVGGIALFSSLVTFSMALSQVMKRPRKLLQDSSQTLCRALGLNVIFSFFVFLRHKTVGKGYTEPTKIAIRRSRTTALLRALIHIVPVGVALWEIVLNWNTYFVGYAIYNQAYYQFGAKIHEIAIEASLSAVIFSYVRYELMLGDGIPFGALFSGLQVSQASYLWSMEFWGTVCSKNISLKSKLRLLVVVTASVFLAAVAGPSSAILLVPRLDYWPAGSTHIWINVTSDSLWPSRTNASVVPKQCLNANISDIYTFACPFHGWEAVQNFIYTTVHTLEPKYETLIGLVGSPDWVGVPGHGSQRRLTFGSGYILPEGNGPGLVMATTQQSVIADALTETGELWADVVSNVSTSGHGSILRQQDAAHAISNDYYQPYTIASCMTDVIRGPNDDSAVAFPTSLGGQPNLMLNQAEYNDSRLGIYAFVYPGITKNQILGTPGPLEESRLKWVELPQDSFNGSAIGAVILLPGSTVNSTQEVLICNLGAGWGSSFIKTSSFAGGTSFTTSVIDPSAIDPTPLNQDAPHYNIEPRDENLAAGSVVYYIPPFFPEKPITVTEAWANYLNPFVPALNTNVIDALMSTNLPARELSSKQQVTTAEWALAGLLANGLASIGATSTLQGNLKTIVKSDGSSEWDGNYWFSGKGDIFVVDPEESKDWVKLRVDSTINGYAYNIRGASPKVAISFLLTYCITALSLVLYAGISGISSTCWDSIGEVTALAMNSTPTTLLKNTCAGIMELNIFKLPVRVLAIRDDEGDGEHLELVFGNVDEKDVRGTPIKPNRVYGTLPKMAKEVKSE</sequence>
<accession>A0A8H6L2N3</accession>
<feature type="transmembrane region" description="Helical" evidence="1">
    <location>
        <begin position="303"/>
        <end position="326"/>
    </location>
</feature>
<feature type="transmembrane region" description="Helical" evidence="1">
    <location>
        <begin position="795"/>
        <end position="816"/>
    </location>
</feature>